<reference evidence="1 2" key="1">
    <citation type="submission" date="2020-04" db="EMBL/GenBank/DDBJ databases">
        <title>Chromosome-level genome assembly of a cyprinid fish Onychostoma macrolepis by integration of Nanopore Sequencing, Bionano and Hi-C technology.</title>
        <authorList>
            <person name="Wang D."/>
        </authorList>
    </citation>
    <scope>NUCLEOTIDE SEQUENCE [LARGE SCALE GENOMIC DNA]</scope>
    <source>
        <strain evidence="1">SWU-2019</strain>
        <tissue evidence="1">Muscle</tissue>
    </source>
</reference>
<gene>
    <name evidence="1" type="ORF">G5714_014727</name>
</gene>
<proteinExistence type="predicted"/>
<evidence type="ECO:0000313" key="1">
    <source>
        <dbReference type="EMBL" id="KAF4103740.1"/>
    </source>
</evidence>
<dbReference type="Proteomes" id="UP000579812">
    <property type="component" value="Unassembled WGS sequence"/>
</dbReference>
<name>A0A7J6C900_9TELE</name>
<evidence type="ECO:0000313" key="2">
    <source>
        <dbReference type="Proteomes" id="UP000579812"/>
    </source>
</evidence>
<accession>A0A7J6C900</accession>
<dbReference type="EMBL" id="JAAMOB010000015">
    <property type="protein sequence ID" value="KAF4103740.1"/>
    <property type="molecule type" value="Genomic_DNA"/>
</dbReference>
<keyword evidence="2" id="KW-1185">Reference proteome</keyword>
<protein>
    <submittedName>
        <fullName evidence="1">Uncharacterized protein</fullName>
    </submittedName>
</protein>
<dbReference type="AlphaFoldDB" id="A0A7J6C900"/>
<comment type="caution">
    <text evidence="1">The sequence shown here is derived from an EMBL/GenBank/DDBJ whole genome shotgun (WGS) entry which is preliminary data.</text>
</comment>
<organism evidence="1 2">
    <name type="scientific">Onychostoma macrolepis</name>
    <dbReference type="NCBI Taxonomy" id="369639"/>
    <lineage>
        <taxon>Eukaryota</taxon>
        <taxon>Metazoa</taxon>
        <taxon>Chordata</taxon>
        <taxon>Craniata</taxon>
        <taxon>Vertebrata</taxon>
        <taxon>Euteleostomi</taxon>
        <taxon>Actinopterygii</taxon>
        <taxon>Neopterygii</taxon>
        <taxon>Teleostei</taxon>
        <taxon>Ostariophysi</taxon>
        <taxon>Cypriniformes</taxon>
        <taxon>Cyprinidae</taxon>
        <taxon>Acrossocheilinae</taxon>
        <taxon>Onychostoma</taxon>
    </lineage>
</organism>
<sequence length="92" mass="10366">MSVSREETTKCITLRAEKEFWFQTRFSFESGLQLWFQNVFLELKCPPTGFGTKSGKATAATWPCFVLMGEAIGKRPYVLPPVLISSSVQDDP</sequence>